<dbReference type="PANTHER" id="PTHR44591">
    <property type="entry name" value="STRESS RESPONSE REGULATOR PROTEIN 1"/>
    <property type="match status" value="1"/>
</dbReference>
<sequence>MDDSAMTRKLYHHKLTEAGFAVDTANDGNEALEKLERNPGKYDFVLADIAIIPCGPLDGIGLLRAMKQEGASAAISSVPVVILTSIDEPSLGQTCGEMGAAGFLRKPLKVTELQELLVGILIIN</sequence>
<feature type="domain" description="Response regulatory" evidence="2">
    <location>
        <begin position="1"/>
        <end position="121"/>
    </location>
</feature>
<accession>A0A6C0KA42</accession>
<dbReference type="AlphaFoldDB" id="A0A6C0KA42"/>
<dbReference type="PROSITE" id="PS50110">
    <property type="entry name" value="RESPONSE_REGULATORY"/>
    <property type="match status" value="1"/>
</dbReference>
<organism evidence="3">
    <name type="scientific">viral metagenome</name>
    <dbReference type="NCBI Taxonomy" id="1070528"/>
    <lineage>
        <taxon>unclassified sequences</taxon>
        <taxon>metagenomes</taxon>
        <taxon>organismal metagenomes</taxon>
    </lineage>
</organism>
<dbReference type="EMBL" id="MN740841">
    <property type="protein sequence ID" value="QHU14539.1"/>
    <property type="molecule type" value="Genomic_DNA"/>
</dbReference>
<dbReference type="Gene3D" id="3.40.50.2300">
    <property type="match status" value="1"/>
</dbReference>
<name>A0A6C0KA42_9ZZZZ</name>
<keyword evidence="1" id="KW-0597">Phosphoprotein</keyword>
<dbReference type="SMART" id="SM00448">
    <property type="entry name" value="REC"/>
    <property type="match status" value="1"/>
</dbReference>
<dbReference type="InterPro" id="IPR001789">
    <property type="entry name" value="Sig_transdc_resp-reg_receiver"/>
</dbReference>
<dbReference type="InterPro" id="IPR050595">
    <property type="entry name" value="Bact_response_regulator"/>
</dbReference>
<evidence type="ECO:0000313" key="3">
    <source>
        <dbReference type="EMBL" id="QHU14539.1"/>
    </source>
</evidence>
<dbReference type="GO" id="GO:0000160">
    <property type="term" value="P:phosphorelay signal transduction system"/>
    <property type="evidence" value="ECO:0007669"/>
    <property type="project" value="InterPro"/>
</dbReference>
<dbReference type="PANTHER" id="PTHR44591:SF3">
    <property type="entry name" value="RESPONSE REGULATORY DOMAIN-CONTAINING PROTEIN"/>
    <property type="match status" value="1"/>
</dbReference>
<reference evidence="3" key="1">
    <citation type="journal article" date="2020" name="Nature">
        <title>Giant virus diversity and host interactions through global metagenomics.</title>
        <authorList>
            <person name="Schulz F."/>
            <person name="Roux S."/>
            <person name="Paez-Espino D."/>
            <person name="Jungbluth S."/>
            <person name="Walsh D.A."/>
            <person name="Denef V.J."/>
            <person name="McMahon K.D."/>
            <person name="Konstantinidis K.T."/>
            <person name="Eloe-Fadrosh E.A."/>
            <person name="Kyrpides N.C."/>
            <person name="Woyke T."/>
        </authorList>
    </citation>
    <scope>NUCLEOTIDE SEQUENCE</scope>
    <source>
        <strain evidence="3">GVMAG-S-1102113-118</strain>
    </source>
</reference>
<dbReference type="Pfam" id="PF00072">
    <property type="entry name" value="Response_reg"/>
    <property type="match status" value="1"/>
</dbReference>
<evidence type="ECO:0000259" key="2">
    <source>
        <dbReference type="PROSITE" id="PS50110"/>
    </source>
</evidence>
<dbReference type="SUPFAM" id="SSF52172">
    <property type="entry name" value="CheY-like"/>
    <property type="match status" value="1"/>
</dbReference>
<dbReference type="InterPro" id="IPR011006">
    <property type="entry name" value="CheY-like_superfamily"/>
</dbReference>
<evidence type="ECO:0000256" key="1">
    <source>
        <dbReference type="ARBA" id="ARBA00022553"/>
    </source>
</evidence>
<proteinExistence type="predicted"/>
<protein>
    <recommendedName>
        <fullName evidence="2">Response regulatory domain-containing protein</fullName>
    </recommendedName>
</protein>